<evidence type="ECO:0000313" key="3">
    <source>
        <dbReference type="Proteomes" id="UP000749559"/>
    </source>
</evidence>
<proteinExistence type="predicted"/>
<comment type="caution">
    <text evidence="2">The sequence shown here is derived from an EMBL/GenBank/DDBJ whole genome shotgun (WGS) entry which is preliminary data.</text>
</comment>
<keyword evidence="3" id="KW-1185">Reference proteome</keyword>
<feature type="non-terminal residue" evidence="2">
    <location>
        <position position="113"/>
    </location>
</feature>
<dbReference type="EMBL" id="CAIIXF020000007">
    <property type="protein sequence ID" value="CAH1790521.1"/>
    <property type="molecule type" value="Genomic_DNA"/>
</dbReference>
<evidence type="ECO:0000313" key="2">
    <source>
        <dbReference type="EMBL" id="CAH1790521.1"/>
    </source>
</evidence>
<protein>
    <submittedName>
        <fullName evidence="2">Uncharacterized protein</fullName>
    </submittedName>
</protein>
<name>A0A8J1UZQ5_OWEFU</name>
<reference evidence="2" key="1">
    <citation type="submission" date="2022-03" db="EMBL/GenBank/DDBJ databases">
        <authorList>
            <person name="Martin C."/>
        </authorList>
    </citation>
    <scope>NUCLEOTIDE SEQUENCE</scope>
</reference>
<dbReference type="AlphaFoldDB" id="A0A8J1UZQ5"/>
<organism evidence="2 3">
    <name type="scientific">Owenia fusiformis</name>
    <name type="common">Polychaete worm</name>
    <dbReference type="NCBI Taxonomy" id="6347"/>
    <lineage>
        <taxon>Eukaryota</taxon>
        <taxon>Metazoa</taxon>
        <taxon>Spiralia</taxon>
        <taxon>Lophotrochozoa</taxon>
        <taxon>Annelida</taxon>
        <taxon>Polychaeta</taxon>
        <taxon>Sedentaria</taxon>
        <taxon>Canalipalpata</taxon>
        <taxon>Sabellida</taxon>
        <taxon>Oweniida</taxon>
        <taxon>Oweniidae</taxon>
        <taxon>Owenia</taxon>
    </lineage>
</organism>
<feature type="region of interest" description="Disordered" evidence="1">
    <location>
        <begin position="30"/>
        <end position="90"/>
    </location>
</feature>
<gene>
    <name evidence="2" type="ORF">OFUS_LOCUS15714</name>
</gene>
<dbReference type="Proteomes" id="UP000749559">
    <property type="component" value="Unassembled WGS sequence"/>
</dbReference>
<accession>A0A8J1UZQ5</accession>
<sequence>MDNNISPASPLGVSPPTIIGMQLMPDLPPLGGRLSPVNTPPIDRRYLSPTNMPPLGGQIHSPPNTPPRGRKGDSSPTQIRKQKKETPEKKIIIHHSKWLRHLVRHIENDQVSK</sequence>
<evidence type="ECO:0000256" key="1">
    <source>
        <dbReference type="SAM" id="MobiDB-lite"/>
    </source>
</evidence>